<gene>
    <name evidence="1" type="ORF">THOM_3198</name>
</gene>
<dbReference type="VEuPathDB" id="MicrosporidiaDB:THOM_3198"/>
<evidence type="ECO:0000313" key="2">
    <source>
        <dbReference type="Proteomes" id="UP000011185"/>
    </source>
</evidence>
<protein>
    <submittedName>
        <fullName evidence="1">Uncharacterized protein</fullName>
    </submittedName>
</protein>
<dbReference type="HOGENOM" id="CLU_2948400_0_0_1"/>
<evidence type="ECO:0000313" key="1">
    <source>
        <dbReference type="EMBL" id="ELQ73881.1"/>
    </source>
</evidence>
<dbReference type="EMBL" id="JH994099">
    <property type="protein sequence ID" value="ELQ73881.1"/>
    <property type="molecule type" value="Genomic_DNA"/>
</dbReference>
<organism evidence="1 2">
    <name type="scientific">Trachipleistophora hominis</name>
    <name type="common">Microsporidian parasite</name>
    <dbReference type="NCBI Taxonomy" id="72359"/>
    <lineage>
        <taxon>Eukaryota</taxon>
        <taxon>Fungi</taxon>
        <taxon>Fungi incertae sedis</taxon>
        <taxon>Microsporidia</taxon>
        <taxon>Pleistophoridae</taxon>
        <taxon>Trachipleistophora</taxon>
    </lineage>
</organism>
<reference evidence="1 2" key="1">
    <citation type="journal article" date="2012" name="PLoS Pathog.">
        <title>The genome of the obligate intracellular parasite Trachipleistophora hominis: new insights into microsporidian genome dynamics and reductive evolution.</title>
        <authorList>
            <person name="Heinz E."/>
            <person name="Williams T.A."/>
            <person name="Nakjang S."/>
            <person name="Noel C.J."/>
            <person name="Swan D.C."/>
            <person name="Goldberg A.V."/>
            <person name="Harris S.R."/>
            <person name="Weinmaier T."/>
            <person name="Markert S."/>
            <person name="Becher D."/>
            <person name="Bernhardt J."/>
            <person name="Dagan T."/>
            <person name="Hacker C."/>
            <person name="Lucocq J.M."/>
            <person name="Schweder T."/>
            <person name="Rattei T."/>
            <person name="Hall N."/>
            <person name="Hirt R.P."/>
            <person name="Embley T.M."/>
        </authorList>
    </citation>
    <scope>NUCLEOTIDE SEQUENCE [LARGE SCALE GENOMIC DNA]</scope>
</reference>
<name>L7JS57_TRAHO</name>
<feature type="non-terminal residue" evidence="1">
    <location>
        <position position="1"/>
    </location>
</feature>
<accession>L7JS57</accession>
<dbReference type="AlphaFoldDB" id="L7JS57"/>
<sequence>VCSDTIIDLGDLCDSLYREGSDNFDMFEEISELRDQVTSFSGGGGAQIHLDVNPAFWTGI</sequence>
<dbReference type="InParanoid" id="L7JS57"/>
<dbReference type="Proteomes" id="UP000011185">
    <property type="component" value="Unassembled WGS sequence"/>
</dbReference>
<keyword evidence="2" id="KW-1185">Reference proteome</keyword>
<proteinExistence type="predicted"/>